<accession>A0AA49JF70</accession>
<dbReference type="PANTHER" id="PTHR46320">
    <property type="entry name" value="GLYCEROPHOSPHODIESTER PHOSPHODIESTERASE 1"/>
    <property type="match status" value="1"/>
</dbReference>
<feature type="domain" description="GP-PDE" evidence="1">
    <location>
        <begin position="49"/>
        <end position="155"/>
    </location>
</feature>
<dbReference type="PROSITE" id="PS51704">
    <property type="entry name" value="GP_PDE"/>
    <property type="match status" value="1"/>
</dbReference>
<dbReference type="EMBL" id="CP120682">
    <property type="protein sequence ID" value="WKN38933.1"/>
    <property type="molecule type" value="Genomic_DNA"/>
</dbReference>
<proteinExistence type="predicted"/>
<dbReference type="GO" id="GO:0008889">
    <property type="term" value="F:glycerophosphodiester phosphodiesterase activity"/>
    <property type="evidence" value="ECO:0007669"/>
    <property type="project" value="TreeGrafter"/>
</dbReference>
<dbReference type="PANTHER" id="PTHR46320:SF1">
    <property type="entry name" value="GLYCEROPHOSPHODIESTER PHOSPHODIESTERASE 1"/>
    <property type="match status" value="1"/>
</dbReference>
<dbReference type="SUPFAM" id="SSF51695">
    <property type="entry name" value="PLC-like phosphodiesterases"/>
    <property type="match status" value="1"/>
</dbReference>
<evidence type="ECO:0000313" key="2">
    <source>
        <dbReference type="EMBL" id="WKN38933.1"/>
    </source>
</evidence>
<reference evidence="2" key="2">
    <citation type="journal article" date="2024" name="Antonie Van Leeuwenhoek">
        <title>Roseihalotalea indica gen. nov., sp. nov., a halophilic Bacteroidetes from mesopelagic Southwest Indian Ocean with higher carbohydrate metabolic potential.</title>
        <authorList>
            <person name="Chen B."/>
            <person name="Zhang M."/>
            <person name="Lin D."/>
            <person name="Ye J."/>
            <person name="Tang K."/>
        </authorList>
    </citation>
    <scope>NUCLEOTIDE SEQUENCE</scope>
    <source>
        <strain evidence="2">TK19036</strain>
    </source>
</reference>
<dbReference type="CDD" id="cd08566">
    <property type="entry name" value="GDPD_AtGDE_like"/>
    <property type="match status" value="1"/>
</dbReference>
<name>A0AA49JF70_9BACT</name>
<organism evidence="2">
    <name type="scientific">Roseihalotalea indica</name>
    <dbReference type="NCBI Taxonomy" id="2867963"/>
    <lineage>
        <taxon>Bacteria</taxon>
        <taxon>Pseudomonadati</taxon>
        <taxon>Bacteroidota</taxon>
        <taxon>Cytophagia</taxon>
        <taxon>Cytophagales</taxon>
        <taxon>Catalimonadaceae</taxon>
        <taxon>Roseihalotalea</taxon>
    </lineage>
</organism>
<dbReference type="InterPro" id="IPR017946">
    <property type="entry name" value="PLC-like_Pdiesterase_TIM-brl"/>
</dbReference>
<sequence>MKNHNVFVCLFLGALMACTPTSSEVKEASMSPTSKAYSSFAEKMNQEEAVISAHRGDWYRYSENSLPAIKSCFDAGIGVIEIDVQFTQDDVAVLMHDKTLDRTTTGSGLVAYYPLDSLQKLYLRGSATGVLPYKIPTLEEVLTLYDGKDIYFNIDKVTGDADRYQKVLQLMEKTGTLDQGVFWAPYSYEEAQRYFGNYLEQTNVVPFITDKLMQSEDPMQFVDGYIDHLDVPFVYICLSKLDTKAQNLMSHLKERDVNLGCAPTWDHMSFGYSDRVSLADPEQGWIKLKEIGFKFFETNYPFYMQEAFSKYAP</sequence>
<protein>
    <submittedName>
        <fullName evidence="2">Glycerophosphodiester phosphodiesterase family protein</fullName>
    </submittedName>
</protein>
<evidence type="ECO:0000259" key="1">
    <source>
        <dbReference type="PROSITE" id="PS51704"/>
    </source>
</evidence>
<reference evidence="2" key="1">
    <citation type="journal article" date="2023" name="Comput. Struct. Biotechnol. J.">
        <title>Discovery of a novel marine Bacteroidetes with a rich repertoire of carbohydrate-active enzymes.</title>
        <authorList>
            <person name="Chen B."/>
            <person name="Liu G."/>
            <person name="Chen Q."/>
            <person name="Wang H."/>
            <person name="Liu L."/>
            <person name="Tang K."/>
        </authorList>
    </citation>
    <scope>NUCLEOTIDE SEQUENCE</scope>
    <source>
        <strain evidence="2">TK19036</strain>
    </source>
</reference>
<dbReference type="PROSITE" id="PS51257">
    <property type="entry name" value="PROKAR_LIPOPROTEIN"/>
    <property type="match status" value="1"/>
</dbReference>
<gene>
    <name evidence="2" type="ORF">K4G66_09485</name>
</gene>
<dbReference type="GO" id="GO:0005886">
    <property type="term" value="C:plasma membrane"/>
    <property type="evidence" value="ECO:0007669"/>
    <property type="project" value="TreeGrafter"/>
</dbReference>
<dbReference type="GO" id="GO:0070291">
    <property type="term" value="P:N-acylethanolamine metabolic process"/>
    <property type="evidence" value="ECO:0007669"/>
    <property type="project" value="TreeGrafter"/>
</dbReference>
<dbReference type="Gene3D" id="3.20.20.190">
    <property type="entry name" value="Phosphatidylinositol (PI) phosphodiesterase"/>
    <property type="match status" value="1"/>
</dbReference>
<dbReference type="Pfam" id="PF03009">
    <property type="entry name" value="GDPD"/>
    <property type="match status" value="1"/>
</dbReference>
<dbReference type="AlphaFoldDB" id="A0AA49JF70"/>
<dbReference type="GO" id="GO:0006580">
    <property type="term" value="P:ethanolamine metabolic process"/>
    <property type="evidence" value="ECO:0007669"/>
    <property type="project" value="TreeGrafter"/>
</dbReference>
<dbReference type="GO" id="GO:0006644">
    <property type="term" value="P:phospholipid metabolic process"/>
    <property type="evidence" value="ECO:0007669"/>
    <property type="project" value="TreeGrafter"/>
</dbReference>
<dbReference type="InterPro" id="IPR030395">
    <property type="entry name" value="GP_PDE_dom"/>
</dbReference>